<proteinExistence type="predicted"/>
<reference evidence="2 3" key="1">
    <citation type="submission" date="2016-04" db="EMBL/GenBank/DDBJ databases">
        <title>A degradative enzymes factory behind the ericoid mycorrhizal symbiosis.</title>
        <authorList>
            <consortium name="DOE Joint Genome Institute"/>
            <person name="Martino E."/>
            <person name="Morin E."/>
            <person name="Grelet G."/>
            <person name="Kuo A."/>
            <person name="Kohler A."/>
            <person name="Daghino S."/>
            <person name="Barry K."/>
            <person name="Choi C."/>
            <person name="Cichocki N."/>
            <person name="Clum A."/>
            <person name="Copeland A."/>
            <person name="Hainaut M."/>
            <person name="Haridas S."/>
            <person name="Labutti K."/>
            <person name="Lindquist E."/>
            <person name="Lipzen A."/>
            <person name="Khouja H.-R."/>
            <person name="Murat C."/>
            <person name="Ohm R."/>
            <person name="Olson A."/>
            <person name="Spatafora J."/>
            <person name="Veneault-Fourrey C."/>
            <person name="Henrissat B."/>
            <person name="Grigoriev I."/>
            <person name="Martin F."/>
            <person name="Perotto S."/>
        </authorList>
    </citation>
    <scope>NUCLEOTIDE SEQUENCE [LARGE SCALE GENOMIC DNA]</scope>
    <source>
        <strain evidence="2 3">F</strain>
    </source>
</reference>
<keyword evidence="3" id="KW-1185">Reference proteome</keyword>
<dbReference type="Proteomes" id="UP000235786">
    <property type="component" value="Unassembled WGS sequence"/>
</dbReference>
<evidence type="ECO:0000313" key="2">
    <source>
        <dbReference type="EMBL" id="PMD40928.1"/>
    </source>
</evidence>
<sequence>MSNPPPAPQLLLPLGLSNATDDSDSDSTGTWDDNGTSSDDGDEEACSFPDEGCADEGYWEDEAAADAWLARFPGGTSALYQQLFLVKPRGGKVLTPTRYPDRTESLLHLPSEIRNRVYKHYFDVDEEVRRPKENYAPFQNRDGIEMQRIVLGSENVELKFWLSTALLQTSRQLRHEAMFILFGNRAITVEWLPALPRLVEFLGKEGCAMVQYLDIWDTLNAQGEDIAGYRKIITSIMRLPGLLHLRIVVSWGIRRLGLWSDRTFSWLDATEWNANGTPKEGAIPKMRADNIDLYWPECDVLKKLKAQKFTLAATTFSTDRDRYLEFDRSYGPLPDIIKSIQSDPPPMQRIASAATLPSSISPQVLDPFEAVEIQPHSSALTPNSEFDNECLDSPTWQDTDLLTNKTIPFYNFFREFFHNNPPYGPRLAYEDISFQKFVTFPTARKSTGAIMRDCVFCYFSERHCEYHAMPDQPPFEPKVQEDREEGDEDEAEGEREGFKVEKDVNILQAQFQDLSYVDMLMVCQDLVQWMEDHGYHGTIYYHNIFDFSKISAFLDYQGWPDTPHSELLDQLDRAVDAGWTGKKVDKEEIPPWDMLYREIRSHYSHRLKFRGEARDS</sequence>
<gene>
    <name evidence="2" type="ORF">L207DRAFT_347385</name>
</gene>
<evidence type="ECO:0000256" key="1">
    <source>
        <dbReference type="SAM" id="MobiDB-lite"/>
    </source>
</evidence>
<dbReference type="EMBL" id="KZ613945">
    <property type="protein sequence ID" value="PMD40928.1"/>
    <property type="molecule type" value="Genomic_DNA"/>
</dbReference>
<evidence type="ECO:0000313" key="3">
    <source>
        <dbReference type="Proteomes" id="UP000235786"/>
    </source>
</evidence>
<feature type="compositionally biased region" description="Low complexity" evidence="1">
    <location>
        <begin position="26"/>
        <end position="38"/>
    </location>
</feature>
<dbReference type="PANTHER" id="PTHR38790:SF4">
    <property type="entry name" value="2EXR DOMAIN-CONTAINING PROTEIN"/>
    <property type="match status" value="1"/>
</dbReference>
<dbReference type="OrthoDB" id="5383268at2759"/>
<name>A0A2J6RQY1_HYAVF</name>
<organism evidence="2 3">
    <name type="scientific">Hyaloscypha variabilis (strain UAMH 11265 / GT02V1 / F)</name>
    <name type="common">Meliniomyces variabilis</name>
    <dbReference type="NCBI Taxonomy" id="1149755"/>
    <lineage>
        <taxon>Eukaryota</taxon>
        <taxon>Fungi</taxon>
        <taxon>Dikarya</taxon>
        <taxon>Ascomycota</taxon>
        <taxon>Pezizomycotina</taxon>
        <taxon>Leotiomycetes</taxon>
        <taxon>Helotiales</taxon>
        <taxon>Hyaloscyphaceae</taxon>
        <taxon>Hyaloscypha</taxon>
        <taxon>Hyaloscypha variabilis</taxon>
    </lineage>
</organism>
<feature type="compositionally biased region" description="Acidic residues" evidence="1">
    <location>
        <begin position="482"/>
        <end position="493"/>
    </location>
</feature>
<accession>A0A2J6RQY1</accession>
<feature type="region of interest" description="Disordered" evidence="1">
    <location>
        <begin position="470"/>
        <end position="497"/>
    </location>
</feature>
<feature type="region of interest" description="Disordered" evidence="1">
    <location>
        <begin position="1"/>
        <end position="53"/>
    </location>
</feature>
<dbReference type="PANTHER" id="PTHR38790">
    <property type="entry name" value="2EXR DOMAIN-CONTAINING PROTEIN-RELATED"/>
    <property type="match status" value="1"/>
</dbReference>
<dbReference type="AlphaFoldDB" id="A0A2J6RQY1"/>
<protein>
    <submittedName>
        <fullName evidence="2">Uncharacterized protein</fullName>
    </submittedName>
</protein>